<dbReference type="Pfam" id="PF05378">
    <property type="entry name" value="Hydant_A_N"/>
    <property type="match status" value="1"/>
</dbReference>
<sequence length="1011" mass="111051">MKTNRYVIGIDVGGTNTDSVIINPSNLKDEKNRGIVAFEKTPTTSDVTSGIKKSLEGLFEKLTASNPEIRSDEICSVTIGTTHFINTVVERDPMKLDRIAVIRLVGPCSRELPPFSDFPRDLASLINGYTCYCDGGYRINRKEISHINKSEIISNCEKIREIGLNTIAVIGMFSPVAKDQEIAVRKIIKDTFTDWNVDIVLSQEIGGIGFLERENITIINAAIKRFAISVIHSFQQAVREFGLDCPILLTQNDGTALTVEDAIRTPIKTFSSGTTNSMRGASFLCRKELQAFTENKPVLVLDIGGTTTDAGLLETNGFPRHYSIHTLVGGVRTILSKPDVRSIGLGAGSIVRIEEDVNNRTLMSIGPDSVASSLETKALVFGGKIATTTDIALFSRSDKEIRSSKNPIFQNAHLDNVKQNFSEALTKKYNDQIKIMIDQLVDTIKTNADPIPAILVGGGSYIVPSNETLNSCESLIRPENASIANAIGAALTEISADETRFVEAISEAERGRKLKEVEGDAIKKIIEMGVDADSIRIMNVINDAVPYTSRVYHLCVKVIGRPDYSKILPGKESLEFQINEYARHADSFSVSSMKEIKSNPDYVNIHNYAPEITNQREWILSELDLEFMRVGTYILGCGGGGDPYSKALQSKAMIRGGSKMVVIDVDDAFKFSGNSSRTVALAACGSPSVIAERLQGYEFANSLDLLQTHNKSTLTSVMPMEIGGSNGFQGFLLGGLPEHNLKILDADMMGRAYPMIWQILPVISKDMDHNKSFFEPCAFSDGAGSDILLSKVSNDHYAETLIRTSLTELGSYVGLVTRPMDFQFLKKHVIRNSISLSWRIGRAVYLAKENLELSRIPDFIVDAVGGPNFGKVLMKGKIIAISRKLQGGLDYGEVEIESEEKTNKGCVLTIRFMNENLLCKWKITNKIVATVPDLIAVIDQNSGEAIGTPDYRYGLSCSVLIMRPNAKWTETEYALKIGGPAAFGMETTYKPFFKELSHRSNGLSVISEFAT</sequence>
<dbReference type="InterPro" id="IPR043129">
    <property type="entry name" value="ATPase_NBD"/>
</dbReference>
<evidence type="ECO:0000259" key="1">
    <source>
        <dbReference type="Pfam" id="PF01968"/>
    </source>
</evidence>
<dbReference type="AlphaFoldDB" id="A0A871RJE2"/>
<dbReference type="Pfam" id="PF20906">
    <property type="entry name" value="S-Me-THD_C"/>
    <property type="match status" value="1"/>
</dbReference>
<dbReference type="Gene3D" id="3.30.420.40">
    <property type="match status" value="1"/>
</dbReference>
<organism evidence="5 6">
    <name type="scientific">Dekkera bruxellensis</name>
    <name type="common">Brettanomyces custersii</name>
    <dbReference type="NCBI Taxonomy" id="5007"/>
    <lineage>
        <taxon>Eukaryota</taxon>
        <taxon>Fungi</taxon>
        <taxon>Dikarya</taxon>
        <taxon>Ascomycota</taxon>
        <taxon>Saccharomycotina</taxon>
        <taxon>Pichiomycetes</taxon>
        <taxon>Pichiales</taxon>
        <taxon>Pichiaceae</taxon>
        <taxon>Brettanomyces</taxon>
    </lineage>
</organism>
<dbReference type="EMBL" id="CP063137">
    <property type="protein sequence ID" value="QOU22050.1"/>
    <property type="molecule type" value="Genomic_DNA"/>
</dbReference>
<dbReference type="InterPro" id="IPR010318">
    <property type="entry name" value="S-Me-THD_N"/>
</dbReference>
<evidence type="ECO:0000259" key="2">
    <source>
        <dbReference type="Pfam" id="PF05378"/>
    </source>
</evidence>
<feature type="domain" description="S-Me-THD-like C-terminal" evidence="4">
    <location>
        <begin position="794"/>
        <end position="991"/>
    </location>
</feature>
<evidence type="ECO:0000313" key="6">
    <source>
        <dbReference type="Proteomes" id="UP000663131"/>
    </source>
</evidence>
<dbReference type="OrthoDB" id="5404895at2759"/>
<accession>A0A871RJE2</accession>
<dbReference type="RefSeq" id="XP_041138543.1">
    <property type="nucleotide sequence ID" value="XM_041280752.1"/>
</dbReference>
<evidence type="ECO:0000313" key="5">
    <source>
        <dbReference type="EMBL" id="QOU22050.1"/>
    </source>
</evidence>
<dbReference type="GeneID" id="64574139"/>
<dbReference type="InterPro" id="IPR024071">
    <property type="entry name" value="S-Me-THD_C_sf"/>
</dbReference>
<evidence type="ECO:0008006" key="7">
    <source>
        <dbReference type="Google" id="ProtNLM"/>
    </source>
</evidence>
<gene>
    <name evidence="5" type="ORF">BRETT_002215</name>
</gene>
<dbReference type="Proteomes" id="UP000663131">
    <property type="component" value="Chromosome 9"/>
</dbReference>
<reference evidence="5" key="2">
    <citation type="journal article" name="BMC Genomics">
        <title>New genome assemblies reveal patterns of domestication and adaptation across Brettanomyces (Dekkera) species.</title>
        <authorList>
            <person name="Roach M.J."/>
            <person name="Borneman A.R."/>
        </authorList>
    </citation>
    <scope>NUCLEOTIDE SEQUENCE</scope>
    <source>
        <strain evidence="5">UCD 2041</strain>
    </source>
</reference>
<dbReference type="Pfam" id="PF06032">
    <property type="entry name" value="S-Me-THD_N"/>
    <property type="match status" value="1"/>
</dbReference>
<dbReference type="GO" id="GO:0016787">
    <property type="term" value="F:hydrolase activity"/>
    <property type="evidence" value="ECO:0007669"/>
    <property type="project" value="InterPro"/>
</dbReference>
<evidence type="ECO:0000259" key="3">
    <source>
        <dbReference type="Pfam" id="PF06032"/>
    </source>
</evidence>
<dbReference type="Pfam" id="PF01968">
    <property type="entry name" value="Hydantoinase_A"/>
    <property type="match status" value="1"/>
</dbReference>
<feature type="domain" description="Hydantoinase/oxoprolinase N-terminal" evidence="2">
    <location>
        <begin position="8"/>
        <end position="191"/>
    </location>
</feature>
<dbReference type="InterPro" id="IPR045079">
    <property type="entry name" value="Oxoprolinase-like"/>
</dbReference>
<dbReference type="PANTHER" id="PTHR11365">
    <property type="entry name" value="5-OXOPROLINASE RELATED"/>
    <property type="match status" value="1"/>
</dbReference>
<dbReference type="KEGG" id="bbrx:BRETT_002215"/>
<dbReference type="Gene3D" id="2.40.390.10">
    <property type="entry name" value="CV3147-like"/>
    <property type="match status" value="1"/>
</dbReference>
<dbReference type="Gene3D" id="3.40.1610.10">
    <property type="entry name" value="CV3147-like domain"/>
    <property type="match status" value="1"/>
</dbReference>
<feature type="domain" description="Hydantoinase A/oxoprolinase" evidence="1">
    <location>
        <begin position="213"/>
        <end position="395"/>
    </location>
</feature>
<dbReference type="SUPFAM" id="SSF53067">
    <property type="entry name" value="Actin-like ATPase domain"/>
    <property type="match status" value="2"/>
</dbReference>
<dbReference type="InterPro" id="IPR048350">
    <property type="entry name" value="S-Me-THD-like_C"/>
</dbReference>
<dbReference type="InterPro" id="IPR027479">
    <property type="entry name" value="S-Me-THD_N_sf"/>
</dbReference>
<name>A0A871RJE2_DEKBR</name>
<reference evidence="5" key="1">
    <citation type="submission" date="2020-10" db="EMBL/GenBank/DDBJ databases">
        <authorList>
            <person name="Palmer J.M."/>
        </authorList>
    </citation>
    <scope>NUCLEOTIDE SEQUENCE</scope>
    <source>
        <strain evidence="5">UCD 2041</strain>
    </source>
</reference>
<dbReference type="InterPro" id="IPR008040">
    <property type="entry name" value="Hydant_A_N"/>
</dbReference>
<dbReference type="InterPro" id="IPR002821">
    <property type="entry name" value="Hydantoinase_A"/>
</dbReference>
<protein>
    <recommendedName>
        <fullName evidence="7">Hydantoinase</fullName>
    </recommendedName>
</protein>
<dbReference type="PANTHER" id="PTHR11365:SF10">
    <property type="entry name" value="HYDANTOINASE_OXOPROLINASE"/>
    <property type="match status" value="1"/>
</dbReference>
<dbReference type="SUPFAM" id="SSF160991">
    <property type="entry name" value="CV3147-like"/>
    <property type="match status" value="1"/>
</dbReference>
<evidence type="ECO:0000259" key="4">
    <source>
        <dbReference type="Pfam" id="PF20906"/>
    </source>
</evidence>
<proteinExistence type="predicted"/>
<feature type="domain" description="S-Me-THD N-terminal" evidence="3">
    <location>
        <begin position="624"/>
        <end position="790"/>
    </location>
</feature>